<feature type="domain" description="Yeast cell wall synthesis Kre9/Knh1-like N-terminal" evidence="3">
    <location>
        <begin position="38"/>
        <end position="124"/>
    </location>
</feature>
<evidence type="ECO:0000313" key="5">
    <source>
        <dbReference type="Proteomes" id="UP000054270"/>
    </source>
</evidence>
<protein>
    <recommendedName>
        <fullName evidence="3">Yeast cell wall synthesis Kre9/Knh1-like N-terminal domain-containing protein</fullName>
    </recommendedName>
</protein>
<dbReference type="AlphaFoldDB" id="A0A0D2MIY8"/>
<evidence type="ECO:0000259" key="3">
    <source>
        <dbReference type="Pfam" id="PF10342"/>
    </source>
</evidence>
<evidence type="ECO:0000313" key="4">
    <source>
        <dbReference type="EMBL" id="KJA23628.1"/>
    </source>
</evidence>
<dbReference type="OMA" id="TWDTANH"/>
<dbReference type="InterPro" id="IPR018466">
    <property type="entry name" value="Kre9/Knh1-like_N"/>
</dbReference>
<reference evidence="5" key="1">
    <citation type="submission" date="2014-04" db="EMBL/GenBank/DDBJ databases">
        <title>Evolutionary Origins and Diversification of the Mycorrhizal Mutualists.</title>
        <authorList>
            <consortium name="DOE Joint Genome Institute"/>
            <consortium name="Mycorrhizal Genomics Consortium"/>
            <person name="Kohler A."/>
            <person name="Kuo A."/>
            <person name="Nagy L.G."/>
            <person name="Floudas D."/>
            <person name="Copeland A."/>
            <person name="Barry K.W."/>
            <person name="Cichocki N."/>
            <person name="Veneault-Fourrey C."/>
            <person name="LaButti K."/>
            <person name="Lindquist E.A."/>
            <person name="Lipzen A."/>
            <person name="Lundell T."/>
            <person name="Morin E."/>
            <person name="Murat C."/>
            <person name="Riley R."/>
            <person name="Ohm R."/>
            <person name="Sun H."/>
            <person name="Tunlid A."/>
            <person name="Henrissat B."/>
            <person name="Grigoriev I.V."/>
            <person name="Hibbett D.S."/>
            <person name="Martin F."/>
        </authorList>
    </citation>
    <scope>NUCLEOTIDE SEQUENCE [LARGE SCALE GENOMIC DNA]</scope>
    <source>
        <strain evidence="5">FD-334 SS-4</strain>
    </source>
</reference>
<sequence>MKFTSLTTIAATLLLSASALARPTIEARDVYAPPVTYPHAGTVWKVGEHHNVTWDTANHPVNITNGIGQIMLRKAGLTTPVILASEFNILLGRITVTVPWVQNGTDYQLVLFGDSGNFSPTFTITGPASLF</sequence>
<name>A0A0D2MIY8_HYPSF</name>
<accession>A0A0D2MIY8</accession>
<gene>
    <name evidence="4" type="ORF">HYPSUDRAFT_137577</name>
</gene>
<dbReference type="OrthoDB" id="2317741at2759"/>
<dbReference type="Proteomes" id="UP000054270">
    <property type="component" value="Unassembled WGS sequence"/>
</dbReference>
<keyword evidence="1 2" id="KW-0732">Signal</keyword>
<evidence type="ECO:0000256" key="1">
    <source>
        <dbReference type="ARBA" id="ARBA00022729"/>
    </source>
</evidence>
<dbReference type="STRING" id="945553.A0A0D2MIY8"/>
<dbReference type="Pfam" id="PF10342">
    <property type="entry name" value="Kre9_KNH"/>
    <property type="match status" value="1"/>
</dbReference>
<evidence type="ECO:0000256" key="2">
    <source>
        <dbReference type="SAM" id="SignalP"/>
    </source>
</evidence>
<dbReference type="EMBL" id="KN817542">
    <property type="protein sequence ID" value="KJA23628.1"/>
    <property type="molecule type" value="Genomic_DNA"/>
</dbReference>
<keyword evidence="5" id="KW-1185">Reference proteome</keyword>
<proteinExistence type="predicted"/>
<feature type="chain" id="PRO_5002247799" description="Yeast cell wall synthesis Kre9/Knh1-like N-terminal domain-containing protein" evidence="2">
    <location>
        <begin position="22"/>
        <end position="131"/>
    </location>
</feature>
<feature type="signal peptide" evidence="2">
    <location>
        <begin position="1"/>
        <end position="21"/>
    </location>
</feature>
<organism evidence="4 5">
    <name type="scientific">Hypholoma sublateritium (strain FD-334 SS-4)</name>
    <dbReference type="NCBI Taxonomy" id="945553"/>
    <lineage>
        <taxon>Eukaryota</taxon>
        <taxon>Fungi</taxon>
        <taxon>Dikarya</taxon>
        <taxon>Basidiomycota</taxon>
        <taxon>Agaricomycotina</taxon>
        <taxon>Agaricomycetes</taxon>
        <taxon>Agaricomycetidae</taxon>
        <taxon>Agaricales</taxon>
        <taxon>Agaricineae</taxon>
        <taxon>Strophariaceae</taxon>
        <taxon>Hypholoma</taxon>
    </lineage>
</organism>